<dbReference type="KEGG" id="pfb:VO64_1169"/>
<evidence type="ECO:0000313" key="2">
    <source>
        <dbReference type="Proteomes" id="UP000033099"/>
    </source>
</evidence>
<name>A0AAU8TSC1_9PSED</name>
<protein>
    <recommendedName>
        <fullName evidence="3">Mobile element protein</fullName>
    </recommendedName>
</protein>
<dbReference type="Proteomes" id="UP000033099">
    <property type="component" value="Chromosome"/>
</dbReference>
<gene>
    <name evidence="1" type="ORF">VO64_1169</name>
</gene>
<organism evidence="1 2">
    <name type="scientific">Pseudomonas synxantha</name>
    <dbReference type="NCBI Taxonomy" id="47883"/>
    <lineage>
        <taxon>Bacteria</taxon>
        <taxon>Pseudomonadati</taxon>
        <taxon>Pseudomonadota</taxon>
        <taxon>Gammaproteobacteria</taxon>
        <taxon>Pseudomonadales</taxon>
        <taxon>Pseudomonadaceae</taxon>
        <taxon>Pseudomonas</taxon>
    </lineage>
</organism>
<reference evidence="1 2" key="1">
    <citation type="journal article" date="2015" name="Genome Announc.">
        <title>Complete Genome Sequence of Biocontrol Strain Pseudomonas fluorescens LBUM223.</title>
        <authorList>
            <person name="Roquigny R."/>
            <person name="Arseneault T."/>
            <person name="Gadkar V.J."/>
            <person name="Novinscak A."/>
            <person name="Joly D.L."/>
            <person name="Filion M."/>
        </authorList>
    </citation>
    <scope>NUCLEOTIDE SEQUENCE [LARGE SCALE GENOMIC DNA]</scope>
    <source>
        <strain evidence="1 2">LBUM223</strain>
    </source>
</reference>
<proteinExistence type="predicted"/>
<accession>A0AAU8TSC1</accession>
<evidence type="ECO:0000313" key="1">
    <source>
        <dbReference type="EMBL" id="AKA81715.1"/>
    </source>
</evidence>
<dbReference type="EMBL" id="CP011117">
    <property type="protein sequence ID" value="AKA81715.1"/>
    <property type="molecule type" value="Genomic_DNA"/>
</dbReference>
<sequence length="48" mass="5444">MLRQACRIARSATSLAVAAMLKPSKHQKLLEKNCRITWHDAVSEPLRL</sequence>
<dbReference type="AlphaFoldDB" id="A0AAU8TSC1"/>
<evidence type="ECO:0008006" key="3">
    <source>
        <dbReference type="Google" id="ProtNLM"/>
    </source>
</evidence>